<dbReference type="GeneTree" id="ENSGT00420000029753"/>
<evidence type="ECO:0000256" key="2">
    <source>
        <dbReference type="ARBA" id="ARBA00010099"/>
    </source>
</evidence>
<dbReference type="EMBL" id="AHAT01002645">
    <property type="status" value="NOT_ANNOTATED_CDS"/>
    <property type="molecule type" value="Genomic_DNA"/>
</dbReference>
<comment type="similarity">
    <text evidence="2">Belongs to the vasculin family.</text>
</comment>
<dbReference type="GO" id="GO:0005634">
    <property type="term" value="C:nucleus"/>
    <property type="evidence" value="ECO:0000318"/>
    <property type="project" value="GO_Central"/>
</dbReference>
<evidence type="ECO:0000256" key="8">
    <source>
        <dbReference type="ARBA" id="ARBA00037303"/>
    </source>
</evidence>
<evidence type="ECO:0000256" key="4">
    <source>
        <dbReference type="ARBA" id="ARBA00023125"/>
    </source>
</evidence>
<feature type="region of interest" description="Disordered" evidence="11">
    <location>
        <begin position="1"/>
        <end position="167"/>
    </location>
</feature>
<dbReference type="OMA" id="WREDSEN"/>
<organism evidence="12 13">
    <name type="scientific">Lepisosteus oculatus</name>
    <name type="common">Spotted gar</name>
    <dbReference type="NCBI Taxonomy" id="7918"/>
    <lineage>
        <taxon>Eukaryota</taxon>
        <taxon>Metazoa</taxon>
        <taxon>Chordata</taxon>
        <taxon>Craniata</taxon>
        <taxon>Vertebrata</taxon>
        <taxon>Euteleostomi</taxon>
        <taxon>Actinopterygii</taxon>
        <taxon>Neopterygii</taxon>
        <taxon>Holostei</taxon>
        <taxon>Semionotiformes</taxon>
        <taxon>Lepisosteidae</taxon>
        <taxon>Lepisosteus</taxon>
    </lineage>
</organism>
<evidence type="ECO:0000256" key="6">
    <source>
        <dbReference type="ARBA" id="ARBA00023163"/>
    </source>
</evidence>
<evidence type="ECO:0000256" key="7">
    <source>
        <dbReference type="ARBA" id="ARBA00023242"/>
    </source>
</evidence>
<comment type="subcellular location">
    <subcellularLocation>
        <location evidence="1">Nucleus</location>
    </subcellularLocation>
</comment>
<protein>
    <recommendedName>
        <fullName evidence="9">Vasculin</fullName>
    </recommendedName>
    <alternativeName>
        <fullName evidence="10">GC-rich promoter-binding protein 1</fullName>
    </alternativeName>
</protein>
<keyword evidence="5" id="KW-0010">Activator</keyword>
<name>W5MLD3_LEPOC</name>
<evidence type="ECO:0000256" key="11">
    <source>
        <dbReference type="SAM" id="MobiDB-lite"/>
    </source>
</evidence>
<dbReference type="STRING" id="7918.ENSLOCP00000009192"/>
<dbReference type="AlphaFoldDB" id="W5MLD3"/>
<dbReference type="GO" id="GO:0006355">
    <property type="term" value="P:regulation of DNA-templated transcription"/>
    <property type="evidence" value="ECO:0000318"/>
    <property type="project" value="GO_Central"/>
</dbReference>
<evidence type="ECO:0000256" key="9">
    <source>
        <dbReference type="ARBA" id="ARBA00039412"/>
    </source>
</evidence>
<dbReference type="GO" id="GO:0006351">
    <property type="term" value="P:DNA-templated transcription"/>
    <property type="evidence" value="ECO:0007669"/>
    <property type="project" value="InterPro"/>
</dbReference>
<dbReference type="GO" id="GO:0003677">
    <property type="term" value="F:DNA binding"/>
    <property type="evidence" value="ECO:0007669"/>
    <property type="project" value="UniProtKB-KW"/>
</dbReference>
<reference evidence="13" key="1">
    <citation type="submission" date="2011-12" db="EMBL/GenBank/DDBJ databases">
        <title>The Draft Genome of Lepisosteus oculatus.</title>
        <authorList>
            <consortium name="The Broad Institute Genome Assembly &amp; Analysis Group"/>
            <consortium name="Computational R&amp;D Group"/>
            <consortium name="and Sequencing Platform"/>
            <person name="Di Palma F."/>
            <person name="Alfoldi J."/>
            <person name="Johnson J."/>
            <person name="Berlin A."/>
            <person name="Gnerre S."/>
            <person name="Jaffe D."/>
            <person name="MacCallum I."/>
            <person name="Young S."/>
            <person name="Walker B.J."/>
            <person name="Lander E.S."/>
            <person name="Lindblad-Toh K."/>
        </authorList>
    </citation>
    <scope>NUCLEOTIDE SEQUENCE [LARGE SCALE GENOMIC DNA]</scope>
</reference>
<dbReference type="Bgee" id="ENSLOCG00000007574">
    <property type="expression patterns" value="Expressed in bone element and 13 other cell types or tissues"/>
</dbReference>
<evidence type="ECO:0000256" key="1">
    <source>
        <dbReference type="ARBA" id="ARBA00004123"/>
    </source>
</evidence>
<dbReference type="InParanoid" id="W5MLD3"/>
<feature type="compositionally biased region" description="Basic and acidic residues" evidence="11">
    <location>
        <begin position="117"/>
        <end position="131"/>
    </location>
</feature>
<evidence type="ECO:0000313" key="12">
    <source>
        <dbReference type="Ensembl" id="ENSLOCP00000009192.1"/>
    </source>
</evidence>
<feature type="compositionally biased region" description="Basic and acidic residues" evidence="11">
    <location>
        <begin position="27"/>
        <end position="42"/>
    </location>
</feature>
<reference evidence="12" key="2">
    <citation type="submission" date="2025-08" db="UniProtKB">
        <authorList>
            <consortium name="Ensembl"/>
        </authorList>
    </citation>
    <scope>IDENTIFICATION</scope>
</reference>
<keyword evidence="4" id="KW-0238">DNA-binding</keyword>
<dbReference type="Pfam" id="PF15337">
    <property type="entry name" value="Vasculin"/>
    <property type="match status" value="1"/>
</dbReference>
<feature type="compositionally biased region" description="Acidic residues" evidence="11">
    <location>
        <begin position="456"/>
        <end position="472"/>
    </location>
</feature>
<reference evidence="12" key="3">
    <citation type="submission" date="2025-09" db="UniProtKB">
        <authorList>
            <consortium name="Ensembl"/>
        </authorList>
    </citation>
    <scope>IDENTIFICATION</scope>
</reference>
<feature type="region of interest" description="Disordered" evidence="11">
    <location>
        <begin position="448"/>
        <end position="472"/>
    </location>
</feature>
<dbReference type="GO" id="GO:0045893">
    <property type="term" value="P:positive regulation of DNA-templated transcription"/>
    <property type="evidence" value="ECO:0007669"/>
    <property type="project" value="InterPro"/>
</dbReference>
<keyword evidence="3" id="KW-0805">Transcription regulation</keyword>
<dbReference type="Proteomes" id="UP000018468">
    <property type="component" value="Linkage group LG2"/>
</dbReference>
<keyword evidence="13" id="KW-1185">Reference proteome</keyword>
<keyword evidence="7" id="KW-0539">Nucleus</keyword>
<evidence type="ECO:0000256" key="3">
    <source>
        <dbReference type="ARBA" id="ARBA00023015"/>
    </source>
</evidence>
<feature type="compositionally biased region" description="Gly residues" evidence="11">
    <location>
        <begin position="79"/>
        <end position="89"/>
    </location>
</feature>
<dbReference type="PANTHER" id="PTHR14339">
    <property type="entry name" value="VASCULIN"/>
    <property type="match status" value="1"/>
</dbReference>
<dbReference type="PANTHER" id="PTHR14339:SF11">
    <property type="entry name" value="VASCULIN"/>
    <property type="match status" value="1"/>
</dbReference>
<dbReference type="GO" id="GO:0003723">
    <property type="term" value="F:RNA binding"/>
    <property type="evidence" value="ECO:0007669"/>
    <property type="project" value="InterPro"/>
</dbReference>
<evidence type="ECO:0000256" key="5">
    <source>
        <dbReference type="ARBA" id="ARBA00023159"/>
    </source>
</evidence>
<comment type="function">
    <text evidence="8">Functions as a GC-rich promoter-specific transactivating transcription factor.</text>
</comment>
<accession>W5MLD3</accession>
<sequence length="472" mass="52093">MAQHDFAPAWLNFPTPPSSKPSLNCEKLPEASVRLDNRSDVNRRRHNSSDGFESTNGCPGGGGFGRKEKNGWRGRSGAESGGTRGGVRVGGHSRSRPGACHGAKTKLLNENGSGENGHGKRDEGDTRKQFGAEDFPSLNPESERELNQNKAVAGGVWEHPPNPKSRTSKMMVIKRIPKEDQSSAYPATCPAQHLSSKNGTGLTVYKGLVPKPSALPVKPKYSEEETKHLKIAESLPTSQPTYGLLTLSRFKMQKSDSCPSKDSVKKIYRSSSSSPVDKMSQPRLMKLTRVRTDKKSEFLKALKQDRGDVEDLDERSQCKMKGNEILHMQNGNNSLRQRDENLNSYDPAARRENGNGNGTAPGMTQQVICSPAFPQADVLSSSLEAEHRLLKEMGWQEENENDETCAPLTEDEMREFQAISEQLQKNGLRKNGFLKNGLPHDFLGTWRNHAFQPTAENDDTETSSSDTSDDEV</sequence>
<feature type="region of interest" description="Disordered" evidence="11">
    <location>
        <begin position="255"/>
        <end position="279"/>
    </location>
</feature>
<dbReference type="eggNOG" id="ENOG502QR5W">
    <property type="taxonomic scope" value="Eukaryota"/>
</dbReference>
<dbReference type="InterPro" id="IPR028128">
    <property type="entry name" value="Vasculin_fam"/>
</dbReference>
<evidence type="ECO:0000256" key="10">
    <source>
        <dbReference type="ARBA" id="ARBA00041530"/>
    </source>
</evidence>
<evidence type="ECO:0000313" key="13">
    <source>
        <dbReference type="Proteomes" id="UP000018468"/>
    </source>
</evidence>
<dbReference type="Ensembl" id="ENSLOCT00000009203.1">
    <property type="protein sequence ID" value="ENSLOCP00000009192.1"/>
    <property type="gene ID" value="ENSLOCG00000007574.1"/>
</dbReference>
<dbReference type="HOGENOM" id="CLU_045487_0_0_1"/>
<proteinExistence type="inferred from homology"/>
<keyword evidence="6" id="KW-0804">Transcription</keyword>